<feature type="transmembrane region" description="Helical" evidence="6">
    <location>
        <begin position="27"/>
        <end position="48"/>
    </location>
</feature>
<feature type="transmembrane region" description="Helical" evidence="6">
    <location>
        <begin position="287"/>
        <end position="306"/>
    </location>
</feature>
<feature type="transmembrane region" description="Helical" evidence="6">
    <location>
        <begin position="439"/>
        <end position="458"/>
    </location>
</feature>
<evidence type="ECO:0000256" key="5">
    <source>
        <dbReference type="ARBA" id="ARBA00023136"/>
    </source>
</evidence>
<keyword evidence="8" id="KW-1185">Reference proteome</keyword>
<dbReference type="EMBL" id="FMZF01000002">
    <property type="protein sequence ID" value="SDC38632.1"/>
    <property type="molecule type" value="Genomic_DNA"/>
</dbReference>
<gene>
    <name evidence="7" type="ORF">SAMN05660690_1215</name>
</gene>
<feature type="transmembrane region" description="Helical" evidence="6">
    <location>
        <begin position="326"/>
        <end position="346"/>
    </location>
</feature>
<feature type="transmembrane region" description="Helical" evidence="6">
    <location>
        <begin position="258"/>
        <end position="275"/>
    </location>
</feature>
<dbReference type="STRING" id="1190417.SAMN05660690_1215"/>
<dbReference type="InterPro" id="IPR002797">
    <property type="entry name" value="Polysacc_synth"/>
</dbReference>
<name>A0A1G6L5P0_9ACTN</name>
<feature type="transmembrane region" description="Helical" evidence="6">
    <location>
        <begin position="415"/>
        <end position="433"/>
    </location>
</feature>
<feature type="transmembrane region" description="Helical" evidence="6">
    <location>
        <begin position="209"/>
        <end position="238"/>
    </location>
</feature>
<evidence type="ECO:0000313" key="8">
    <source>
        <dbReference type="Proteomes" id="UP000199416"/>
    </source>
</evidence>
<feature type="transmembrane region" description="Helical" evidence="6">
    <location>
        <begin position="166"/>
        <end position="188"/>
    </location>
</feature>
<feature type="transmembrane region" description="Helical" evidence="6">
    <location>
        <begin position="381"/>
        <end position="403"/>
    </location>
</feature>
<feature type="transmembrane region" description="Helical" evidence="6">
    <location>
        <begin position="106"/>
        <end position="129"/>
    </location>
</feature>
<reference evidence="8" key="1">
    <citation type="submission" date="2016-10" db="EMBL/GenBank/DDBJ databases">
        <authorList>
            <person name="Varghese N."/>
            <person name="Submissions S."/>
        </authorList>
    </citation>
    <scope>NUCLEOTIDE SEQUENCE [LARGE SCALE GENOMIC DNA]</scope>
    <source>
        <strain evidence="8">DSM 45421</strain>
    </source>
</reference>
<evidence type="ECO:0000256" key="2">
    <source>
        <dbReference type="ARBA" id="ARBA00022475"/>
    </source>
</evidence>
<dbReference type="Proteomes" id="UP000199416">
    <property type="component" value="Unassembled WGS sequence"/>
</dbReference>
<feature type="transmembrane region" description="Helical" evidence="6">
    <location>
        <begin position="141"/>
        <end position="160"/>
    </location>
</feature>
<dbReference type="PANTHER" id="PTHR30250">
    <property type="entry name" value="PST FAMILY PREDICTED COLANIC ACID TRANSPORTER"/>
    <property type="match status" value="1"/>
</dbReference>
<dbReference type="Pfam" id="PF01943">
    <property type="entry name" value="Polysacc_synt"/>
    <property type="match status" value="1"/>
</dbReference>
<evidence type="ECO:0000256" key="4">
    <source>
        <dbReference type="ARBA" id="ARBA00022989"/>
    </source>
</evidence>
<dbReference type="InterPro" id="IPR050833">
    <property type="entry name" value="Poly_Biosynth_Transport"/>
</dbReference>
<dbReference type="PANTHER" id="PTHR30250:SF11">
    <property type="entry name" value="O-ANTIGEN TRANSPORTER-RELATED"/>
    <property type="match status" value="1"/>
</dbReference>
<keyword evidence="4 6" id="KW-1133">Transmembrane helix</keyword>
<feature type="transmembrane region" description="Helical" evidence="6">
    <location>
        <begin position="353"/>
        <end position="375"/>
    </location>
</feature>
<evidence type="ECO:0000256" key="1">
    <source>
        <dbReference type="ARBA" id="ARBA00004651"/>
    </source>
</evidence>
<sequence>MLTVLLTTATQIVIVRALTKTEYGGFAYALALAAAGQTLLSLGQGRLLSRFLAKYDEERDYDRMFGSMVLAVATILITSAVSLTVLFLLSDILVQSAVQDPATVRVALILVFLGPLDALDQVFVSLFAAFSRPGAIFVRKYLFTPGLRLVVVVCLALTGSSVTFLAIGYVAAGVVGLVVSALVFVRVLRERDLLRLLRPRHVVLPYRAVFSFSFPLLTGELFLLSLTVGGVLILGLHHSAAEVASYRAVFNPSRLNNAVQQAFAPLFLPLAARLFTRTDLNGLRQSYWHTAGFVAVLTFPVFVLTGPLAPDLTVLLFGQRYVDSGLVLALLSVGYYFSVVLGFNAYTLQVTGCIRYLVGVNLGVTVLNVALNLALVPSYGAVGVAVANLSALVVQNLLNQWALRRSLDTGFVDRRLLPCYLVILAAASALWILQATVQPGLAVGLAGGAVAWIVVLLVSRNAIELADTFPALRRVPLARWLIR</sequence>
<feature type="transmembrane region" description="Helical" evidence="6">
    <location>
        <begin position="69"/>
        <end position="94"/>
    </location>
</feature>
<evidence type="ECO:0000256" key="6">
    <source>
        <dbReference type="SAM" id="Phobius"/>
    </source>
</evidence>
<accession>A0A1G6L5P0</accession>
<dbReference type="AlphaFoldDB" id="A0A1G6L5P0"/>
<keyword evidence="2" id="KW-1003">Cell membrane</keyword>
<comment type="subcellular location">
    <subcellularLocation>
        <location evidence="1">Cell membrane</location>
        <topology evidence="1">Multi-pass membrane protein</topology>
    </subcellularLocation>
</comment>
<proteinExistence type="predicted"/>
<protein>
    <submittedName>
        <fullName evidence="7">Membrane protein involved in the export of O-antigen and teichoic acid</fullName>
    </submittedName>
</protein>
<organism evidence="7 8">
    <name type="scientific">Geodermatophilus telluris</name>
    <dbReference type="NCBI Taxonomy" id="1190417"/>
    <lineage>
        <taxon>Bacteria</taxon>
        <taxon>Bacillati</taxon>
        <taxon>Actinomycetota</taxon>
        <taxon>Actinomycetes</taxon>
        <taxon>Geodermatophilales</taxon>
        <taxon>Geodermatophilaceae</taxon>
        <taxon>Geodermatophilus</taxon>
    </lineage>
</organism>
<evidence type="ECO:0000313" key="7">
    <source>
        <dbReference type="EMBL" id="SDC38632.1"/>
    </source>
</evidence>
<keyword evidence="5 6" id="KW-0472">Membrane</keyword>
<evidence type="ECO:0000256" key="3">
    <source>
        <dbReference type="ARBA" id="ARBA00022692"/>
    </source>
</evidence>
<keyword evidence="3 6" id="KW-0812">Transmembrane</keyword>
<dbReference type="GO" id="GO:0005886">
    <property type="term" value="C:plasma membrane"/>
    <property type="evidence" value="ECO:0007669"/>
    <property type="project" value="UniProtKB-SubCell"/>
</dbReference>